<sequence>MPCHPGRSVAESRDPGAARTALSLPLGPGSTLRAVRDDTSKLS</sequence>
<name>A0A2S1B7R5_CAUVI</name>
<evidence type="ECO:0000313" key="2">
    <source>
        <dbReference type="EMBL" id="AWC68704.1"/>
    </source>
</evidence>
<dbReference type="Proteomes" id="UP000217311">
    <property type="component" value="Chromosome"/>
</dbReference>
<reference evidence="3" key="1">
    <citation type="submission" date="2017-09" db="EMBL/GenBank/DDBJ databases">
        <title>Genome evolution observed in wild isolates of Caulobacter crescentus.</title>
        <authorList>
            <person name="Ely B."/>
            <person name="Wilson K."/>
            <person name="Scott D."/>
        </authorList>
    </citation>
    <scope>NUCLEOTIDE SEQUENCE [LARGE SCALE GENOMIC DNA]</scope>
    <source>
        <strain evidence="3">CB13b1a</strain>
    </source>
</reference>
<evidence type="ECO:0000256" key="1">
    <source>
        <dbReference type="SAM" id="MobiDB-lite"/>
    </source>
</evidence>
<protein>
    <submittedName>
        <fullName evidence="2">Uncharacterized protein</fullName>
    </submittedName>
</protein>
<dbReference type="AlphaFoldDB" id="A0A2S1B7R5"/>
<dbReference type="RefSeq" id="WP_181242884.1">
    <property type="nucleotide sequence ID" value="NZ_CP023315.3"/>
</dbReference>
<feature type="compositionally biased region" description="Basic and acidic residues" evidence="1">
    <location>
        <begin position="34"/>
        <end position="43"/>
    </location>
</feature>
<evidence type="ECO:0000313" key="3">
    <source>
        <dbReference type="Proteomes" id="UP000217311"/>
    </source>
</evidence>
<accession>A0A2S1B7R5</accession>
<dbReference type="EMBL" id="CP023315">
    <property type="protein sequence ID" value="AWC68704.1"/>
    <property type="molecule type" value="Genomic_DNA"/>
</dbReference>
<gene>
    <name evidence="2" type="ORF">CA606_20135</name>
</gene>
<proteinExistence type="predicted"/>
<organism evidence="2 3">
    <name type="scientific">Caulobacter vibrioides</name>
    <name type="common">Caulobacter crescentus</name>
    <dbReference type="NCBI Taxonomy" id="155892"/>
    <lineage>
        <taxon>Bacteria</taxon>
        <taxon>Pseudomonadati</taxon>
        <taxon>Pseudomonadota</taxon>
        <taxon>Alphaproteobacteria</taxon>
        <taxon>Caulobacterales</taxon>
        <taxon>Caulobacteraceae</taxon>
        <taxon>Caulobacter</taxon>
    </lineage>
</organism>
<feature type="region of interest" description="Disordered" evidence="1">
    <location>
        <begin position="1"/>
        <end position="43"/>
    </location>
</feature>